<dbReference type="RefSeq" id="XP_013911969.1">
    <property type="nucleotide sequence ID" value="XM_014056494.1"/>
</dbReference>
<keyword evidence="2" id="KW-1185">Reference proteome</keyword>
<feature type="chain" id="PRO_5026701339" evidence="1">
    <location>
        <begin position="20"/>
        <end position="120"/>
    </location>
</feature>
<organism evidence="2 3">
    <name type="scientific">Thamnophis sirtalis</name>
    <dbReference type="NCBI Taxonomy" id="35019"/>
    <lineage>
        <taxon>Eukaryota</taxon>
        <taxon>Metazoa</taxon>
        <taxon>Chordata</taxon>
        <taxon>Craniata</taxon>
        <taxon>Vertebrata</taxon>
        <taxon>Euteleostomi</taxon>
        <taxon>Lepidosauria</taxon>
        <taxon>Squamata</taxon>
        <taxon>Bifurcata</taxon>
        <taxon>Unidentata</taxon>
        <taxon>Episquamata</taxon>
        <taxon>Toxicofera</taxon>
        <taxon>Serpentes</taxon>
        <taxon>Colubroidea</taxon>
        <taxon>Colubridae</taxon>
        <taxon>Natricinae</taxon>
        <taxon>Thamnophis</taxon>
    </lineage>
</organism>
<evidence type="ECO:0000313" key="2">
    <source>
        <dbReference type="Proteomes" id="UP000504617"/>
    </source>
</evidence>
<protein>
    <submittedName>
        <fullName evidence="3">Keratocan-like</fullName>
    </submittedName>
</protein>
<accession>A0A6I9X8T3</accession>
<evidence type="ECO:0000313" key="3">
    <source>
        <dbReference type="RefSeq" id="XP_013911969.1"/>
    </source>
</evidence>
<feature type="signal peptide" evidence="1">
    <location>
        <begin position="1"/>
        <end position="19"/>
    </location>
</feature>
<name>A0A6I9X8T3_9SAUR</name>
<reference evidence="3" key="1">
    <citation type="submission" date="2025-08" db="UniProtKB">
        <authorList>
            <consortium name="RefSeq"/>
        </authorList>
    </citation>
    <scope>IDENTIFICATION</scope>
    <source>
        <tissue evidence="3">Skeletal muscle</tissue>
    </source>
</reference>
<dbReference type="SUPFAM" id="SSF52075">
    <property type="entry name" value="Outer arm dynein light chain 1"/>
    <property type="match status" value="1"/>
</dbReference>
<dbReference type="AlphaFoldDB" id="A0A6I9X8T3"/>
<dbReference type="GeneID" id="106541146"/>
<evidence type="ECO:0000256" key="1">
    <source>
        <dbReference type="SAM" id="SignalP"/>
    </source>
</evidence>
<sequence>MKVFAGILIGYVIFDAIMAAPTMSSVTYVSEIYEDLDKLHDHDEELYIDQAQLLEIFGSRSLKTMSLNGTQVCPIPIPGDYVYERNLPQLRYLRLDGNGIKPPIPLDLMLCFRLLQALVI</sequence>
<proteinExistence type="predicted"/>
<dbReference type="Proteomes" id="UP000504617">
    <property type="component" value="Unplaced"/>
</dbReference>
<gene>
    <name evidence="3" type="primary">LOC106541146</name>
</gene>
<dbReference type="KEGG" id="tsr:106541146"/>
<keyword evidence="1" id="KW-0732">Signal</keyword>